<dbReference type="PANTHER" id="PTHR12818:SF0">
    <property type="entry name" value="TRNA (ADENINE(37)-N6)-METHYLTRANSFERASE"/>
    <property type="match status" value="1"/>
</dbReference>
<evidence type="ECO:0000313" key="5">
    <source>
        <dbReference type="Proteomes" id="UP000674234"/>
    </source>
</evidence>
<organism evidence="4 5">
    <name type="scientific">Microbispora oryzae</name>
    <dbReference type="NCBI Taxonomy" id="2806554"/>
    <lineage>
        <taxon>Bacteria</taxon>
        <taxon>Bacillati</taxon>
        <taxon>Actinomycetota</taxon>
        <taxon>Actinomycetes</taxon>
        <taxon>Streptosporangiales</taxon>
        <taxon>Streptosporangiaceae</taxon>
        <taxon>Microbispora</taxon>
    </lineage>
</organism>
<reference evidence="4" key="1">
    <citation type="submission" date="2021-02" db="EMBL/GenBank/DDBJ databases">
        <title>Draft genome sequence of Microbispora sp. RL4-1S isolated from rice leaves in Thailand.</title>
        <authorList>
            <person name="Muangham S."/>
            <person name="Duangmal K."/>
        </authorList>
    </citation>
    <scope>NUCLEOTIDE SEQUENCE</scope>
    <source>
        <strain evidence="4">RL4-1S</strain>
    </source>
</reference>
<accession>A0A941APS5</accession>
<dbReference type="Gene3D" id="2.40.30.70">
    <property type="entry name" value="YaeB-like"/>
    <property type="match status" value="1"/>
</dbReference>
<dbReference type="AlphaFoldDB" id="A0A941APS5"/>
<protein>
    <submittedName>
        <fullName evidence="4">tRNA (N6-threonylcarbamoyladenosine(37)-N6)-methyltransferase TrmO</fullName>
    </submittedName>
</protein>
<name>A0A941APS5_9ACTN</name>
<feature type="domain" description="TsaA-like" evidence="3">
    <location>
        <begin position="21"/>
        <end position="151"/>
    </location>
</feature>
<keyword evidence="1" id="KW-0949">S-adenosyl-L-methionine</keyword>
<dbReference type="PROSITE" id="PS51668">
    <property type="entry name" value="TSAA_2"/>
    <property type="match status" value="1"/>
</dbReference>
<evidence type="ECO:0000313" key="4">
    <source>
        <dbReference type="EMBL" id="MBP2703994.1"/>
    </source>
</evidence>
<keyword evidence="5" id="KW-1185">Reference proteome</keyword>
<dbReference type="CDD" id="cd09281">
    <property type="entry name" value="UPF0066"/>
    <property type="match status" value="1"/>
</dbReference>
<dbReference type="InterPro" id="IPR036414">
    <property type="entry name" value="YaeB_N_sf"/>
</dbReference>
<dbReference type="InterPro" id="IPR023370">
    <property type="entry name" value="TrmO-like_N"/>
</dbReference>
<dbReference type="InterPro" id="IPR023368">
    <property type="entry name" value="UPF0066_cons_site"/>
</dbReference>
<comment type="caution">
    <text evidence="4">The sequence shown here is derived from an EMBL/GenBank/DDBJ whole genome shotgun (WGS) entry which is preliminary data.</text>
</comment>
<proteinExistence type="inferred from homology"/>
<evidence type="ECO:0000256" key="1">
    <source>
        <dbReference type="ARBA" id="ARBA00022691"/>
    </source>
</evidence>
<evidence type="ECO:0000259" key="3">
    <source>
        <dbReference type="PROSITE" id="PS51668"/>
    </source>
</evidence>
<dbReference type="InterPro" id="IPR040372">
    <property type="entry name" value="YaeB-like"/>
</dbReference>
<dbReference type="PANTHER" id="PTHR12818">
    <property type="entry name" value="TRNA (ADENINE(37)-N6)-METHYLTRANSFERASE"/>
    <property type="match status" value="1"/>
</dbReference>
<dbReference type="Pfam" id="PF01980">
    <property type="entry name" value="TrmO_N"/>
    <property type="match status" value="1"/>
</dbReference>
<dbReference type="SUPFAM" id="SSF118196">
    <property type="entry name" value="YaeB-like"/>
    <property type="match status" value="1"/>
</dbReference>
<evidence type="ECO:0000256" key="2">
    <source>
        <dbReference type="ARBA" id="ARBA00033753"/>
    </source>
</evidence>
<dbReference type="RefSeq" id="WP_210155308.1">
    <property type="nucleotide sequence ID" value="NZ_JAFCNB010000004.1"/>
</dbReference>
<comment type="similarity">
    <text evidence="2">Belongs to the tRNA methyltransferase O family.</text>
</comment>
<dbReference type="NCBIfam" id="TIGR00104">
    <property type="entry name" value="tRNA_TsaA"/>
    <property type="match status" value="1"/>
</dbReference>
<dbReference type="PROSITE" id="PS01318">
    <property type="entry name" value="TSAA_1"/>
    <property type="match status" value="1"/>
</dbReference>
<sequence length="151" mass="16237">MTEPINGPINGLTTGRGGYTLTPVGTVRSALTSLDDAPRQGREGAPEAWLEIDTSYDDALDGLTPGAEILVLTWLHRGSRDVLKVHPRSDPARPLTGVFATRSPDRPNPVGLHRVTIVKIDPDRGLLVHPLETLDGTPVIDIKPVLDASDR</sequence>
<gene>
    <name evidence="4" type="primary">tsaA</name>
    <name evidence="4" type="ORF">JOL79_09260</name>
</gene>
<dbReference type="InterPro" id="IPR036413">
    <property type="entry name" value="YaeB-like_sf"/>
</dbReference>
<dbReference type="Proteomes" id="UP000674234">
    <property type="component" value="Unassembled WGS sequence"/>
</dbReference>
<dbReference type="EMBL" id="JAFCNB010000004">
    <property type="protein sequence ID" value="MBP2703994.1"/>
    <property type="molecule type" value="Genomic_DNA"/>
</dbReference>